<dbReference type="GO" id="GO:0004888">
    <property type="term" value="F:transmembrane signaling receptor activity"/>
    <property type="evidence" value="ECO:0007669"/>
    <property type="project" value="TreeGrafter"/>
</dbReference>
<dbReference type="PANTHER" id="PTHR11860">
    <property type="entry name" value="POLYMERIC-IMMUNOGLOBULIN RECEPTOR"/>
    <property type="match status" value="1"/>
</dbReference>
<dbReference type="SUPFAM" id="SSF48726">
    <property type="entry name" value="Immunoglobulin"/>
    <property type="match status" value="1"/>
</dbReference>
<organism evidence="7 8">
    <name type="scientific">Larimichthys crocea</name>
    <name type="common">Large yellow croaker</name>
    <name type="synonym">Pseudosciaena crocea</name>
    <dbReference type="NCBI Taxonomy" id="215358"/>
    <lineage>
        <taxon>Eukaryota</taxon>
        <taxon>Metazoa</taxon>
        <taxon>Chordata</taxon>
        <taxon>Craniata</taxon>
        <taxon>Vertebrata</taxon>
        <taxon>Euteleostomi</taxon>
        <taxon>Actinopterygii</taxon>
        <taxon>Neopterygii</taxon>
        <taxon>Teleostei</taxon>
        <taxon>Neoteleostei</taxon>
        <taxon>Acanthomorphata</taxon>
        <taxon>Eupercaria</taxon>
        <taxon>Sciaenidae</taxon>
        <taxon>Larimichthys</taxon>
    </lineage>
</organism>
<feature type="domain" description="Immunoglobulin V-set" evidence="6">
    <location>
        <begin position="2"/>
        <end position="75"/>
    </location>
</feature>
<dbReference type="Proteomes" id="UP000424527">
    <property type="component" value="Unassembled WGS sequence"/>
</dbReference>
<comment type="subcellular location">
    <subcellularLocation>
        <location evidence="1">Membrane</location>
    </subcellularLocation>
</comment>
<protein>
    <recommendedName>
        <fullName evidence="6">Immunoglobulin V-set domain-containing protein</fullName>
    </recommendedName>
</protein>
<dbReference type="Pfam" id="PF07686">
    <property type="entry name" value="V-set"/>
    <property type="match status" value="1"/>
</dbReference>
<accession>A0A6G0JAK3</accession>
<evidence type="ECO:0000256" key="1">
    <source>
        <dbReference type="ARBA" id="ARBA00004370"/>
    </source>
</evidence>
<gene>
    <name evidence="7" type="ORF">D5F01_LYC00956</name>
</gene>
<dbReference type="AlphaFoldDB" id="A0A6G0JAK3"/>
<dbReference type="InterPro" id="IPR013783">
    <property type="entry name" value="Ig-like_fold"/>
</dbReference>
<dbReference type="InterPro" id="IPR050671">
    <property type="entry name" value="CD300_family_receptors"/>
</dbReference>
<dbReference type="EMBL" id="REGW02000001">
    <property type="protein sequence ID" value="KAE8300809.1"/>
    <property type="molecule type" value="Genomic_DNA"/>
</dbReference>
<keyword evidence="3 5" id="KW-0472">Membrane</keyword>
<sequence>MYFCKGVCSRENTIIQTENKMLAVTRRGRYSMEVSSGDGAFSVTMKRLKMADAGSYHCGVGKTFNVLYQEVNLIVLNASIVPSGSPPSTTTLQNEAETLSQGSFQSSTAPSPAALTMPTAEEKNIQQVEIKLTDTTVVIIVSVSLAVLVCAIIPLIFYGHCRGRNRSEANKCEADYCEENTDASSTPAAVRLQSLEPAADPESSPPSSTSQYAAIYQALDPKSLD</sequence>
<dbReference type="InterPro" id="IPR036179">
    <property type="entry name" value="Ig-like_dom_sf"/>
</dbReference>
<proteinExistence type="predicted"/>
<dbReference type="GO" id="GO:0005886">
    <property type="term" value="C:plasma membrane"/>
    <property type="evidence" value="ECO:0007669"/>
    <property type="project" value="TreeGrafter"/>
</dbReference>
<evidence type="ECO:0000256" key="3">
    <source>
        <dbReference type="ARBA" id="ARBA00023136"/>
    </source>
</evidence>
<evidence type="ECO:0000313" key="8">
    <source>
        <dbReference type="Proteomes" id="UP000424527"/>
    </source>
</evidence>
<dbReference type="PANTHER" id="PTHR11860:SF87">
    <property type="entry name" value="CMRF35-LIKE MOLECULE 8"/>
    <property type="match status" value="1"/>
</dbReference>
<dbReference type="Gene3D" id="2.60.40.10">
    <property type="entry name" value="Immunoglobulins"/>
    <property type="match status" value="1"/>
</dbReference>
<dbReference type="InterPro" id="IPR013106">
    <property type="entry name" value="Ig_V-set"/>
</dbReference>
<evidence type="ECO:0000259" key="6">
    <source>
        <dbReference type="Pfam" id="PF07686"/>
    </source>
</evidence>
<evidence type="ECO:0000256" key="2">
    <source>
        <dbReference type="ARBA" id="ARBA00022692"/>
    </source>
</evidence>
<comment type="caution">
    <text evidence="7">The sequence shown here is derived from an EMBL/GenBank/DDBJ whole genome shotgun (WGS) entry which is preliminary data.</text>
</comment>
<keyword evidence="5" id="KW-1133">Transmembrane helix</keyword>
<keyword evidence="2 5" id="KW-0812">Transmembrane</keyword>
<evidence type="ECO:0000256" key="4">
    <source>
        <dbReference type="SAM" id="MobiDB-lite"/>
    </source>
</evidence>
<reference evidence="7 8" key="1">
    <citation type="submission" date="2019-07" db="EMBL/GenBank/DDBJ databases">
        <title>Chromosome genome assembly for large yellow croaker.</title>
        <authorList>
            <person name="Xiao S."/>
        </authorList>
    </citation>
    <scope>NUCLEOTIDE SEQUENCE [LARGE SCALE GENOMIC DNA]</scope>
    <source>
        <strain evidence="7">JMULYC20181020</strain>
        <tissue evidence="7">Muscle</tissue>
    </source>
</reference>
<evidence type="ECO:0000256" key="5">
    <source>
        <dbReference type="SAM" id="Phobius"/>
    </source>
</evidence>
<feature type="transmembrane region" description="Helical" evidence="5">
    <location>
        <begin position="137"/>
        <end position="158"/>
    </location>
</feature>
<feature type="region of interest" description="Disordered" evidence="4">
    <location>
        <begin position="194"/>
        <end position="213"/>
    </location>
</feature>
<name>A0A6G0JAK3_LARCR</name>
<evidence type="ECO:0000313" key="7">
    <source>
        <dbReference type="EMBL" id="KAE8300809.1"/>
    </source>
</evidence>
<keyword evidence="8" id="KW-1185">Reference proteome</keyword>